<keyword evidence="2" id="KW-1185">Reference proteome</keyword>
<name>A0ACC0X6A8_9ROSI</name>
<proteinExistence type="predicted"/>
<evidence type="ECO:0000313" key="2">
    <source>
        <dbReference type="Proteomes" id="UP001163603"/>
    </source>
</evidence>
<gene>
    <name evidence="1" type="ORF">Pint_33126</name>
</gene>
<comment type="caution">
    <text evidence="1">The sequence shown here is derived from an EMBL/GenBank/DDBJ whole genome shotgun (WGS) entry which is preliminary data.</text>
</comment>
<organism evidence="1 2">
    <name type="scientific">Pistacia integerrima</name>
    <dbReference type="NCBI Taxonomy" id="434235"/>
    <lineage>
        <taxon>Eukaryota</taxon>
        <taxon>Viridiplantae</taxon>
        <taxon>Streptophyta</taxon>
        <taxon>Embryophyta</taxon>
        <taxon>Tracheophyta</taxon>
        <taxon>Spermatophyta</taxon>
        <taxon>Magnoliopsida</taxon>
        <taxon>eudicotyledons</taxon>
        <taxon>Gunneridae</taxon>
        <taxon>Pentapetalae</taxon>
        <taxon>rosids</taxon>
        <taxon>malvids</taxon>
        <taxon>Sapindales</taxon>
        <taxon>Anacardiaceae</taxon>
        <taxon>Pistacia</taxon>
    </lineage>
</organism>
<reference evidence="2" key="1">
    <citation type="journal article" date="2023" name="G3 (Bethesda)">
        <title>Genome assembly and association tests identify interacting loci associated with vigor, precocity, and sex in interspecific pistachio rootstocks.</title>
        <authorList>
            <person name="Palmer W."/>
            <person name="Jacygrad E."/>
            <person name="Sagayaradj S."/>
            <person name="Cavanaugh K."/>
            <person name="Han R."/>
            <person name="Bertier L."/>
            <person name="Beede B."/>
            <person name="Kafkas S."/>
            <person name="Golino D."/>
            <person name="Preece J."/>
            <person name="Michelmore R."/>
        </authorList>
    </citation>
    <scope>NUCLEOTIDE SEQUENCE [LARGE SCALE GENOMIC DNA]</scope>
</reference>
<evidence type="ECO:0000313" key="1">
    <source>
        <dbReference type="EMBL" id="KAJ0010855.1"/>
    </source>
</evidence>
<protein>
    <submittedName>
        <fullName evidence="1">Uncharacterized protein</fullName>
    </submittedName>
</protein>
<sequence length="9" mass="1184">MFQLNTFHF</sequence>
<dbReference type="Proteomes" id="UP001163603">
    <property type="component" value="Chromosome 14"/>
</dbReference>
<dbReference type="EMBL" id="CM047749">
    <property type="protein sequence ID" value="KAJ0010855.1"/>
    <property type="molecule type" value="Genomic_DNA"/>
</dbReference>
<accession>A0ACC0X6A8</accession>